<reference evidence="6 7" key="1">
    <citation type="journal article" date="2013" name="J. Bacteriol.">
        <title>Roles of HynAB and Ech, the only two hydrogenases found in the model sulfate reducer Desulfovibrio gigas.</title>
        <authorList>
            <person name="Morais-Silva F.O."/>
            <person name="Santos C.I."/>
            <person name="Rodrigues R."/>
            <person name="Pereira I.A."/>
            <person name="Rodrigues-Pousada C."/>
        </authorList>
    </citation>
    <scope>NUCLEOTIDE SEQUENCE [LARGE SCALE GENOMIC DNA]</scope>
    <source>
        <strain evidence="7">ATCC 19364 / DSM 1382 / NCIMB 9332 / VKM B-1759</strain>
    </source>
</reference>
<dbReference type="SUPFAM" id="SSF63965">
    <property type="entry name" value="Precorrin-8X methylmutase CbiC/CobH"/>
    <property type="match status" value="1"/>
</dbReference>
<sequence length="216" mass="22563">MNILPIADPAAIETASMAIIDQEAGVHPWTGPAWAVVRRLIHTSADFDMLDLVRMHPQAIEAGVTLLRQGAPIITDTQMCRAGVPVRRLGRFGNTVHCLMDDPEVADVVRQTGGTRARAAVAVACRRFNGLAGAVMAVGNAPTALLALQEAMDRGEAAPGLVVAMPVGFVNAAESKDLVMTRSTAPWIAIAGRKGGSALAAATVNALLELAFAESH</sequence>
<dbReference type="EMBL" id="CP006585">
    <property type="protein sequence ID" value="AGW12468.1"/>
    <property type="molecule type" value="Genomic_DNA"/>
</dbReference>
<feature type="domain" description="Cobalamin biosynthesis precorrin-8X methylmutase CobH/CbiC" evidence="5">
    <location>
        <begin position="12"/>
        <end position="209"/>
    </location>
</feature>
<dbReference type="Gene3D" id="3.40.50.10230">
    <property type="entry name" value="Cobalamin biosynthesis CobH/CbiC, precorrin-8X methylmutase"/>
    <property type="match status" value="1"/>
</dbReference>
<dbReference type="Proteomes" id="UP000016587">
    <property type="component" value="Chromosome"/>
</dbReference>
<dbReference type="RefSeq" id="WP_021759119.1">
    <property type="nucleotide sequence ID" value="NC_022444.1"/>
</dbReference>
<protein>
    <submittedName>
        <fullName evidence="6">Putative precorrin-8X methylmutase</fullName>
    </submittedName>
</protein>
<organism evidence="6 7">
    <name type="scientific">Megalodesulfovibrio gigas (strain ATCC 19364 / DSM 1382 / NCIMB 9332 / VKM B-1759)</name>
    <name type="common">Desulfovibrio gigas</name>
    <dbReference type="NCBI Taxonomy" id="1121448"/>
    <lineage>
        <taxon>Bacteria</taxon>
        <taxon>Pseudomonadati</taxon>
        <taxon>Thermodesulfobacteriota</taxon>
        <taxon>Desulfovibrionia</taxon>
        <taxon>Desulfovibrionales</taxon>
        <taxon>Desulfovibrionaceae</taxon>
        <taxon>Megalodesulfovibrio</taxon>
    </lineage>
</organism>
<accession>T2G853</accession>
<keyword evidence="3" id="KW-0169">Cobalamin biosynthesis</keyword>
<keyword evidence="4" id="KW-0413">Isomerase</keyword>
<comment type="similarity">
    <text evidence="2">Belongs to the CobH/CbiC family.</text>
</comment>
<dbReference type="KEGG" id="dgg:DGI_0560"/>
<dbReference type="AlphaFoldDB" id="T2G853"/>
<evidence type="ECO:0000256" key="2">
    <source>
        <dbReference type="ARBA" id="ARBA00009774"/>
    </source>
</evidence>
<proteinExistence type="inferred from homology"/>
<dbReference type="PANTHER" id="PTHR43588:SF1">
    <property type="entry name" value="COBALT-PRECORRIN-8 METHYLMUTASE"/>
    <property type="match status" value="1"/>
</dbReference>
<dbReference type="eggNOG" id="COG2082">
    <property type="taxonomic scope" value="Bacteria"/>
</dbReference>
<dbReference type="HOGENOM" id="CLU_084703_1_1_7"/>
<dbReference type="STRING" id="1121448.DGI_0560"/>
<name>T2G853_MEGG1</name>
<dbReference type="GO" id="GO:0009236">
    <property type="term" value="P:cobalamin biosynthetic process"/>
    <property type="evidence" value="ECO:0007669"/>
    <property type="project" value="UniProtKB-UniPathway"/>
</dbReference>
<dbReference type="PANTHER" id="PTHR43588">
    <property type="entry name" value="COBALT-PRECORRIN-8 METHYLMUTASE"/>
    <property type="match status" value="1"/>
</dbReference>
<reference evidence="7" key="2">
    <citation type="submission" date="2013-07" db="EMBL/GenBank/DDBJ databases">
        <authorList>
            <person name="Morais-Silva F.O."/>
            <person name="Rezende A.M."/>
            <person name="Pimentel C."/>
            <person name="Resende D.M."/>
            <person name="Santos C.I."/>
            <person name="Clemente C."/>
            <person name="de Oliveira L.M."/>
            <person name="da Silva S.M."/>
            <person name="Costa D.A."/>
            <person name="Varela-Raposo A."/>
            <person name="Horacio E.C.A."/>
            <person name="Matos M."/>
            <person name="Flores O."/>
            <person name="Ruiz J.C."/>
            <person name="Rodrigues-Pousada C."/>
        </authorList>
    </citation>
    <scope>NUCLEOTIDE SEQUENCE [LARGE SCALE GENOMIC DNA]</scope>
    <source>
        <strain evidence="7">ATCC 19364 / DSM 1382 / NCIMB 9332 / VKM B-1759</strain>
    </source>
</reference>
<comment type="pathway">
    <text evidence="1">Cofactor biosynthesis; adenosylcobalamin biosynthesis.</text>
</comment>
<dbReference type="Pfam" id="PF02570">
    <property type="entry name" value="CbiC"/>
    <property type="match status" value="1"/>
</dbReference>
<dbReference type="InterPro" id="IPR036588">
    <property type="entry name" value="CobH/CbiC_sf"/>
</dbReference>
<evidence type="ECO:0000313" key="6">
    <source>
        <dbReference type="EMBL" id="AGW12468.1"/>
    </source>
</evidence>
<evidence type="ECO:0000256" key="4">
    <source>
        <dbReference type="ARBA" id="ARBA00023235"/>
    </source>
</evidence>
<gene>
    <name evidence="6" type="ORF">DGI_0560</name>
</gene>
<dbReference type="PATRIC" id="fig|1121448.10.peg.557"/>
<keyword evidence="7" id="KW-1185">Reference proteome</keyword>
<evidence type="ECO:0000259" key="5">
    <source>
        <dbReference type="Pfam" id="PF02570"/>
    </source>
</evidence>
<evidence type="ECO:0000256" key="1">
    <source>
        <dbReference type="ARBA" id="ARBA00004953"/>
    </source>
</evidence>
<dbReference type="UniPathway" id="UPA00148"/>
<dbReference type="GO" id="GO:0016993">
    <property type="term" value="F:precorrin-8X methylmutase activity"/>
    <property type="evidence" value="ECO:0007669"/>
    <property type="project" value="InterPro"/>
</dbReference>
<evidence type="ECO:0000256" key="3">
    <source>
        <dbReference type="ARBA" id="ARBA00022573"/>
    </source>
</evidence>
<evidence type="ECO:0000313" key="7">
    <source>
        <dbReference type="Proteomes" id="UP000016587"/>
    </source>
</evidence>
<dbReference type="InterPro" id="IPR003722">
    <property type="entry name" value="Cbl_synth_CobH/CbiC"/>
</dbReference>